<keyword evidence="4" id="KW-0472">Membrane</keyword>
<feature type="transmembrane region" description="Helical" evidence="4">
    <location>
        <begin position="621"/>
        <end position="644"/>
    </location>
</feature>
<feature type="domain" description="CNH" evidence="7">
    <location>
        <begin position="1448"/>
        <end position="1752"/>
    </location>
</feature>
<dbReference type="SUPFAM" id="SSF48065">
    <property type="entry name" value="DBL homology domain (DH-domain)"/>
    <property type="match status" value="1"/>
</dbReference>
<feature type="transmembrane region" description="Helical" evidence="4">
    <location>
        <begin position="557"/>
        <end position="579"/>
    </location>
</feature>
<feature type="transmembrane region" description="Helical" evidence="4">
    <location>
        <begin position="265"/>
        <end position="289"/>
    </location>
</feature>
<feature type="region of interest" description="Disordered" evidence="3">
    <location>
        <begin position="168"/>
        <end position="247"/>
    </location>
</feature>
<dbReference type="Pfam" id="PF00621">
    <property type="entry name" value="RhoGEF"/>
    <property type="match status" value="1"/>
</dbReference>
<dbReference type="SMART" id="SM00049">
    <property type="entry name" value="DEP"/>
    <property type="match status" value="1"/>
</dbReference>
<dbReference type="PANTHER" id="PTHR46572">
    <property type="entry name" value="RHO1 GDP-GTP EXCHANGE PROTEIN 1-RELATED"/>
    <property type="match status" value="1"/>
</dbReference>
<dbReference type="EMBL" id="JADGIZ020000007">
    <property type="protein sequence ID" value="KAL2918211.1"/>
    <property type="molecule type" value="Genomic_DNA"/>
</dbReference>
<keyword evidence="9" id="KW-1185">Reference proteome</keyword>
<dbReference type="InterPro" id="IPR000591">
    <property type="entry name" value="DEP_dom"/>
</dbReference>
<dbReference type="SMART" id="SM00233">
    <property type="entry name" value="PH"/>
    <property type="match status" value="1"/>
</dbReference>
<feature type="transmembrane region" description="Helical" evidence="4">
    <location>
        <begin position="348"/>
        <end position="367"/>
    </location>
</feature>
<dbReference type="Pfam" id="PF15405">
    <property type="entry name" value="PH_5"/>
    <property type="match status" value="1"/>
</dbReference>
<dbReference type="InterPro" id="IPR036388">
    <property type="entry name" value="WH-like_DNA-bd_sf"/>
</dbReference>
<reference evidence="8 9" key="1">
    <citation type="submission" date="2023-09" db="EMBL/GenBank/DDBJ databases">
        <title>Pangenome analysis of Batrachochytrium dendrobatidis and related Chytrids.</title>
        <authorList>
            <person name="Yacoub M.N."/>
            <person name="Stajich J.E."/>
            <person name="James T.Y."/>
        </authorList>
    </citation>
    <scope>NUCLEOTIDE SEQUENCE [LARGE SCALE GENOMIC DNA]</scope>
    <source>
        <strain evidence="8 9">JEL0888</strain>
    </source>
</reference>
<keyword evidence="4" id="KW-1133">Transmembrane helix</keyword>
<dbReference type="SMART" id="SM00325">
    <property type="entry name" value="RhoGEF"/>
    <property type="match status" value="1"/>
</dbReference>
<feature type="transmembrane region" description="Helical" evidence="4">
    <location>
        <begin position="75"/>
        <end position="96"/>
    </location>
</feature>
<feature type="transmembrane region" description="Helical" evidence="4">
    <location>
        <begin position="103"/>
        <end position="124"/>
    </location>
</feature>
<evidence type="ECO:0000259" key="5">
    <source>
        <dbReference type="PROSITE" id="PS50003"/>
    </source>
</evidence>
<dbReference type="InterPro" id="IPR001180">
    <property type="entry name" value="CNH_dom"/>
</dbReference>
<dbReference type="Gene3D" id="1.20.900.10">
    <property type="entry name" value="Dbl homology (DH) domain"/>
    <property type="match status" value="1"/>
</dbReference>
<dbReference type="Proteomes" id="UP001527925">
    <property type="component" value="Unassembled WGS sequence"/>
</dbReference>
<proteinExistence type="predicted"/>
<dbReference type="SUPFAM" id="SSF50729">
    <property type="entry name" value="PH domain-like"/>
    <property type="match status" value="1"/>
</dbReference>
<feature type="compositionally biased region" description="Basic and acidic residues" evidence="3">
    <location>
        <begin position="211"/>
        <end position="223"/>
    </location>
</feature>
<dbReference type="InterPro" id="IPR052233">
    <property type="entry name" value="Rho-type_GEFs"/>
</dbReference>
<accession>A0ABR4NFI5</accession>
<dbReference type="InterPro" id="IPR000219">
    <property type="entry name" value="DH_dom"/>
</dbReference>
<dbReference type="Pfam" id="PF00610">
    <property type="entry name" value="DEP"/>
    <property type="match status" value="1"/>
</dbReference>
<keyword evidence="1" id="KW-0597">Phosphoprotein</keyword>
<evidence type="ECO:0000313" key="9">
    <source>
        <dbReference type="Proteomes" id="UP001527925"/>
    </source>
</evidence>
<feature type="domain" description="PH" evidence="5">
    <location>
        <begin position="1269"/>
        <end position="1426"/>
    </location>
</feature>
<evidence type="ECO:0000259" key="6">
    <source>
        <dbReference type="PROSITE" id="PS50010"/>
    </source>
</evidence>
<comment type="caution">
    <text evidence="8">The sequence shown here is derived from an EMBL/GenBank/DDBJ whole genome shotgun (WGS) entry which is preliminary data.</text>
</comment>
<dbReference type="Gene3D" id="1.10.10.10">
    <property type="entry name" value="Winged helix-like DNA-binding domain superfamily/Winged helix DNA-binding domain"/>
    <property type="match status" value="1"/>
</dbReference>
<keyword evidence="4" id="KW-0812">Transmembrane</keyword>
<gene>
    <name evidence="8" type="primary">ROM2_2</name>
    <name evidence="8" type="ORF">HK105_202138</name>
</gene>
<evidence type="ECO:0000256" key="4">
    <source>
        <dbReference type="SAM" id="Phobius"/>
    </source>
</evidence>
<dbReference type="PROSITE" id="PS50003">
    <property type="entry name" value="PH_DOMAIN"/>
    <property type="match status" value="1"/>
</dbReference>
<evidence type="ECO:0000256" key="2">
    <source>
        <dbReference type="ARBA" id="ARBA00022658"/>
    </source>
</evidence>
<dbReference type="CDD" id="cd00160">
    <property type="entry name" value="RhoGEF"/>
    <property type="match status" value="1"/>
</dbReference>
<dbReference type="SMART" id="SM00036">
    <property type="entry name" value="CNH"/>
    <property type="match status" value="1"/>
</dbReference>
<feature type="transmembrane region" description="Helical" evidence="4">
    <location>
        <begin position="499"/>
        <end position="522"/>
    </location>
</feature>
<name>A0ABR4NFI5_9FUNG</name>
<dbReference type="InterPro" id="IPR035899">
    <property type="entry name" value="DBL_dom_sf"/>
</dbReference>
<dbReference type="Gene3D" id="2.30.29.30">
    <property type="entry name" value="Pleckstrin-homology domain (PH domain)/Phosphotyrosine-binding domain (PTB)"/>
    <property type="match status" value="1"/>
</dbReference>
<dbReference type="PANTHER" id="PTHR46572:SF2">
    <property type="entry name" value="RHO1 GDP-GTP EXCHANGE PROTEIN 1-RELATED"/>
    <property type="match status" value="1"/>
</dbReference>
<feature type="transmembrane region" description="Helical" evidence="4">
    <location>
        <begin position="136"/>
        <end position="159"/>
    </location>
</feature>
<dbReference type="PROSITE" id="PS50219">
    <property type="entry name" value="CNH"/>
    <property type="match status" value="1"/>
</dbReference>
<dbReference type="InterPro" id="IPR001849">
    <property type="entry name" value="PH_domain"/>
</dbReference>
<dbReference type="InterPro" id="IPR011993">
    <property type="entry name" value="PH-like_dom_sf"/>
</dbReference>
<evidence type="ECO:0000313" key="8">
    <source>
        <dbReference type="EMBL" id="KAL2918211.1"/>
    </source>
</evidence>
<dbReference type="PROSITE" id="PS50010">
    <property type="entry name" value="DH_2"/>
    <property type="match status" value="1"/>
</dbReference>
<feature type="transmembrane region" description="Helical" evidence="4">
    <location>
        <begin position="427"/>
        <end position="448"/>
    </location>
</feature>
<evidence type="ECO:0000256" key="1">
    <source>
        <dbReference type="ARBA" id="ARBA00022553"/>
    </source>
</evidence>
<feature type="compositionally biased region" description="Basic and acidic residues" evidence="3">
    <location>
        <begin position="180"/>
        <end position="196"/>
    </location>
</feature>
<keyword evidence="2" id="KW-0344">Guanine-nucleotide releasing factor</keyword>
<organism evidence="8 9">
    <name type="scientific">Polyrhizophydium stewartii</name>
    <dbReference type="NCBI Taxonomy" id="2732419"/>
    <lineage>
        <taxon>Eukaryota</taxon>
        <taxon>Fungi</taxon>
        <taxon>Fungi incertae sedis</taxon>
        <taxon>Chytridiomycota</taxon>
        <taxon>Chytridiomycota incertae sedis</taxon>
        <taxon>Chytridiomycetes</taxon>
        <taxon>Rhizophydiales</taxon>
        <taxon>Rhizophydiales incertae sedis</taxon>
        <taxon>Polyrhizophydium</taxon>
    </lineage>
</organism>
<dbReference type="InterPro" id="IPR041675">
    <property type="entry name" value="PH_5"/>
</dbReference>
<evidence type="ECO:0000259" key="7">
    <source>
        <dbReference type="PROSITE" id="PS50219"/>
    </source>
</evidence>
<evidence type="ECO:0000256" key="3">
    <source>
        <dbReference type="SAM" id="MobiDB-lite"/>
    </source>
</evidence>
<protein>
    <submittedName>
        <fullName evidence="8">RHO1 GDP-GTP exchange protein 2</fullName>
    </submittedName>
</protein>
<feature type="transmembrane region" description="Helical" evidence="4">
    <location>
        <begin position="309"/>
        <end position="336"/>
    </location>
</feature>
<feature type="domain" description="DH" evidence="6">
    <location>
        <begin position="1047"/>
        <end position="1234"/>
    </location>
</feature>
<sequence length="1783" mass="199922">MSITGTLTTFLDYVQVRDSFARCSADIRKQNAPTGSFSPVLRAAGGRVHRQIRYVRIDFASRIGSLSLPPLDFRAQLLLLVDVLPLAVAVILLMFFQPIYIILWYLLLLASMAAIICGALLMSLPTTSIWYSIPPLAPVLLLVCGCVVFAAMVWLYWFTNQRKRNKRRRHGRASSVHPTKSQDEETERAMGFHQETDGSENSATDDDEENGRDKGSSVAEHKSKPILGSRAEYDDSDDEEDEKPYSSEPNLVSVRMKREYPRQPWWRLLIKSLVGLVLVYIGLCIGQFIPSAANVVSVTSTVVTSDSSFSSVPTSAAIVLIVVGGLFLINVTMGLFHGGREFMHQAKAFSLWNIGTFIFLFLSLAYIPISTSLLAVFGCSWQTCDAGQEFAVHSLSLDSASFAQDFSKTTFNGADSSLSCSAEILPYYGPGAVLMSFLICIGVPVLYYRLISLATRLVQSIPPNPEIMETTSQAWEVQMQLSTNLCRGLYYGFKYPWRYYSLIVLYQKIAIVAIFVFAALYPRYLTNLLNACCLFLNAVNSTVSLVIYMELYSFPSWLLYILMVLNCALPIGLTLYLILIDSRRAKKLAKKLNQHKKRDSVLGELISQIDEQMNAYTVKQLVRFFMAVGFAAFLSLSVTVVGFVRSLTSSNVFSSTVPSPAGSAADAALYEFAGYSSWSEFTQNCCCEIKTTSPASQAALNEVWKCLPNTRSSGAFVYKVRRRVDGALGSGLAMRDYCGTTFSAGTVCGDPAFNATLGRYVPTLIKSPVLFRTVFWVSSAVFFFLPFYSVERKVWPLRVRAWEEAKAAKAQHRHAGGSADNYMSMRSVVSMDSMQEFSVVYPAMLSQVARAFKRRVPLDTHVKDLLEYTDSFLGRDGVDAIAYIIKTTDRNLSLLLGRALDAQGLFHDVTYTHRLRDSPNELYKFENWEADAPDVSEAERLPNGVFTLLTDCYSPTCTRDRLCYSITCPRRLEQVDLGHPPERLAAAAADPRHDPQQTRLHRQADALLHRRPSRESVADKDQKAAGALWSTSVPKEILESVSDKEKTRQEVIFEIINGEREFVEDLEATIRVFMRPLQERNIIDPDRREKFVRDVFLNITELHAINSKLLRKLISRQKENPVVEKVGDIFINIADEFYPYIDYGAKQIFAKNLLDEEKASNPELVKFLKECERMPELRKLPLESFLARPTTRMGRYPLLLKPVMEKAPENHPDRNLIPQALTSIKELLSNINSAAGKAENIVKLSRLEKQILFGEGEKEDMRLNEEGRTIVRDGKLMMKRAGNDVEMTVFLFDHMFLITRKKENGYYKIARKARCTLLQRTDFTSASPIPLELLLIRHERPAQRMPDAAGGPAKNGTVNGQPAKAMSINQRPTLSTTGPNMGLDATSRTFPIVLVHLGRSGGQYTLMAASQADRQAWCDAIEKQKAALTERKKKFEITTLVSTGFPISNHINCSVSYMDRLILGTDDGLYVGAEYPVAGSLNSDTGENRFVRVIELERIMQVDVLPNYDMLLVLADKSLLSFPLQVLDVTEAEANSVGRKGKKIGSHVSFFKQGVCAERTLVCAVKSTTLTATIKVLEPVGLGVSNLRGKIGKLFRATSDSLRVYKEFYIPTESRSIHFLKTKLCVGCTKGFEIVDLESLNTQGLLDPSDETLDFVLKKETVRPISIFRIRDGDFFLCYNEFGFYIDRLGRRAKGDWIVQWSGAPTSFTYIPPYVLAFEPSFIEVRHVDTGELQQIIPTNNLRALNPNPDALQCVMDLPSTDMQQVFRLQPCDQWRTKADGLA</sequence>
<dbReference type="Pfam" id="PF00780">
    <property type="entry name" value="CNH"/>
    <property type="match status" value="1"/>
</dbReference>